<dbReference type="AlphaFoldDB" id="A0ABD0RV54"/>
<organism evidence="18 19">
    <name type="scientific">Cirrhinus mrigala</name>
    <name type="common">Mrigala</name>
    <dbReference type="NCBI Taxonomy" id="683832"/>
    <lineage>
        <taxon>Eukaryota</taxon>
        <taxon>Metazoa</taxon>
        <taxon>Chordata</taxon>
        <taxon>Craniata</taxon>
        <taxon>Vertebrata</taxon>
        <taxon>Euteleostomi</taxon>
        <taxon>Actinopterygii</taxon>
        <taxon>Neopterygii</taxon>
        <taxon>Teleostei</taxon>
        <taxon>Ostariophysi</taxon>
        <taxon>Cypriniformes</taxon>
        <taxon>Cyprinidae</taxon>
        <taxon>Labeoninae</taxon>
        <taxon>Labeonini</taxon>
        <taxon>Cirrhinus</taxon>
    </lineage>
</organism>
<dbReference type="FunFam" id="3.40.50.300:FF:000366">
    <property type="entry name" value="GTPase, IMAP family member 2"/>
    <property type="match status" value="1"/>
</dbReference>
<evidence type="ECO:0000259" key="17">
    <source>
        <dbReference type="PROSITE" id="PS51720"/>
    </source>
</evidence>
<evidence type="ECO:0000256" key="1">
    <source>
        <dbReference type="ARBA" id="ARBA00004173"/>
    </source>
</evidence>
<comment type="subcellular location">
    <subcellularLocation>
        <location evidence="3">Cytoplasm</location>
        <location evidence="3">Cytosol</location>
    </subcellularLocation>
    <subcellularLocation>
        <location evidence="2">Endoplasmic reticulum</location>
    </subcellularLocation>
    <subcellularLocation>
        <location evidence="4">Golgi apparatus</location>
    </subcellularLocation>
    <subcellularLocation>
        <location evidence="1">Mitochondrion</location>
    </subcellularLocation>
</comment>
<comment type="function">
    <text evidence="13">Exerts an anti-apoptotic effect in the immune system and is involved in responses to infections.</text>
</comment>
<accession>A0ABD0RV54</accession>
<evidence type="ECO:0000256" key="3">
    <source>
        <dbReference type="ARBA" id="ARBA00004514"/>
    </source>
</evidence>
<keyword evidence="6" id="KW-0963">Cytoplasm</keyword>
<evidence type="ECO:0000256" key="5">
    <source>
        <dbReference type="ARBA" id="ARBA00008535"/>
    </source>
</evidence>
<evidence type="ECO:0000256" key="2">
    <source>
        <dbReference type="ARBA" id="ARBA00004240"/>
    </source>
</evidence>
<dbReference type="InterPro" id="IPR045058">
    <property type="entry name" value="GIMA/IAN/Toc"/>
</dbReference>
<dbReference type="PANTHER" id="PTHR10903">
    <property type="entry name" value="GTPASE, IMAP FAMILY MEMBER-RELATED"/>
    <property type="match status" value="1"/>
</dbReference>
<dbReference type="GO" id="GO:0005739">
    <property type="term" value="C:mitochondrion"/>
    <property type="evidence" value="ECO:0007669"/>
    <property type="project" value="UniProtKB-SubCell"/>
</dbReference>
<dbReference type="SUPFAM" id="SSF52540">
    <property type="entry name" value="P-loop containing nucleoside triphosphate hydrolases"/>
    <property type="match status" value="2"/>
</dbReference>
<feature type="compositionally biased region" description="Basic and acidic residues" evidence="16">
    <location>
        <begin position="187"/>
        <end position="201"/>
    </location>
</feature>
<evidence type="ECO:0000313" key="18">
    <source>
        <dbReference type="EMBL" id="KAL0202374.1"/>
    </source>
</evidence>
<name>A0ABD0RV54_CIRMR</name>
<dbReference type="EMBL" id="JAMKFB020000001">
    <property type="protein sequence ID" value="KAL0202374.1"/>
    <property type="molecule type" value="Genomic_DNA"/>
</dbReference>
<dbReference type="FunFam" id="3.40.50.300:FF:000536">
    <property type="entry name" value="GTPase IMAP family member 8"/>
    <property type="match status" value="1"/>
</dbReference>
<dbReference type="Gene3D" id="3.40.50.300">
    <property type="entry name" value="P-loop containing nucleotide triphosphate hydrolases"/>
    <property type="match status" value="2"/>
</dbReference>
<keyword evidence="7" id="KW-0677">Repeat</keyword>
<evidence type="ECO:0000256" key="12">
    <source>
        <dbReference type="ARBA" id="ARBA00023134"/>
    </source>
</evidence>
<evidence type="ECO:0000256" key="16">
    <source>
        <dbReference type="SAM" id="MobiDB-lite"/>
    </source>
</evidence>
<keyword evidence="8" id="KW-0547">Nucleotide-binding</keyword>
<dbReference type="GO" id="GO:0005783">
    <property type="term" value="C:endoplasmic reticulum"/>
    <property type="evidence" value="ECO:0007669"/>
    <property type="project" value="UniProtKB-SubCell"/>
</dbReference>
<evidence type="ECO:0000256" key="8">
    <source>
        <dbReference type="ARBA" id="ARBA00022741"/>
    </source>
</evidence>
<comment type="caution">
    <text evidence="18">The sequence shown here is derived from an EMBL/GenBank/DDBJ whole genome shotgun (WGS) entry which is preliminary data.</text>
</comment>
<evidence type="ECO:0000256" key="14">
    <source>
        <dbReference type="ARBA" id="ARBA00073539"/>
    </source>
</evidence>
<dbReference type="InterPro" id="IPR006703">
    <property type="entry name" value="G_AIG1"/>
</dbReference>
<gene>
    <name evidence="18" type="ORF">M9458_000392</name>
</gene>
<feature type="region of interest" description="Disordered" evidence="16">
    <location>
        <begin position="187"/>
        <end position="209"/>
    </location>
</feature>
<dbReference type="PANTHER" id="PTHR10903:SF188">
    <property type="entry name" value="GTPASE IMAP FAMILY MEMBER 2-LIKE-RELATED"/>
    <property type="match status" value="1"/>
</dbReference>
<reference evidence="18 19" key="1">
    <citation type="submission" date="2024-05" db="EMBL/GenBank/DDBJ databases">
        <title>Genome sequencing and assembly of Indian major carp, Cirrhinus mrigala (Hamilton, 1822).</title>
        <authorList>
            <person name="Mohindra V."/>
            <person name="Chowdhury L.M."/>
            <person name="Lal K."/>
            <person name="Jena J.K."/>
        </authorList>
    </citation>
    <scope>NUCLEOTIDE SEQUENCE [LARGE SCALE GENOMIC DNA]</scope>
    <source>
        <strain evidence="18">CM1030</strain>
        <tissue evidence="18">Blood</tissue>
    </source>
</reference>
<evidence type="ECO:0000256" key="4">
    <source>
        <dbReference type="ARBA" id="ARBA00004555"/>
    </source>
</evidence>
<keyword evidence="10" id="KW-0333">Golgi apparatus</keyword>
<evidence type="ECO:0000256" key="6">
    <source>
        <dbReference type="ARBA" id="ARBA00022490"/>
    </source>
</evidence>
<dbReference type="GO" id="GO:0005794">
    <property type="term" value="C:Golgi apparatus"/>
    <property type="evidence" value="ECO:0007669"/>
    <property type="project" value="UniProtKB-SubCell"/>
</dbReference>
<evidence type="ECO:0000256" key="13">
    <source>
        <dbReference type="ARBA" id="ARBA00056809"/>
    </source>
</evidence>
<dbReference type="GO" id="GO:0005525">
    <property type="term" value="F:GTP binding"/>
    <property type="evidence" value="ECO:0007669"/>
    <property type="project" value="UniProtKB-KW"/>
</dbReference>
<dbReference type="PROSITE" id="PS51720">
    <property type="entry name" value="G_AIG1"/>
    <property type="match status" value="2"/>
</dbReference>
<evidence type="ECO:0000256" key="15">
    <source>
        <dbReference type="ARBA" id="ARBA00077278"/>
    </source>
</evidence>
<dbReference type="GO" id="GO:0005829">
    <property type="term" value="C:cytosol"/>
    <property type="evidence" value="ECO:0007669"/>
    <property type="project" value="UniProtKB-SubCell"/>
</dbReference>
<dbReference type="Proteomes" id="UP001529510">
    <property type="component" value="Unassembled WGS sequence"/>
</dbReference>
<evidence type="ECO:0000256" key="10">
    <source>
        <dbReference type="ARBA" id="ARBA00023034"/>
    </source>
</evidence>
<keyword evidence="9" id="KW-0256">Endoplasmic reticulum</keyword>
<evidence type="ECO:0000256" key="7">
    <source>
        <dbReference type="ARBA" id="ARBA00022737"/>
    </source>
</evidence>
<sequence length="426" mass="47923">MILGKSDVGKTSSANTILGRDVFGAGALSGTLTCEKQQSVVSGSSISIIDTPGLFDTPWCRHFQDELKCDTEECLDMSAPGPYVFLLAIKLNGRHTEREKNTVKWIQENFGEDAVRHTIVLFTHVDLLKDESLDQYIRKSPDLQLLIDSCGGRFHSFNNQDRSSQNQVSELLEKIEQLIKDNRGEHYANEKSQKSKLEEMRCNNNQEDTEKDLKRETDELLTLMMGLELTGKSATGNTILGRNVFGGSFMRTTRSCEKQEAVVSGRTISIIDTPGIKLSGSLFMDHQQSEIEKSLEMSAPGPHVFLLVINLLSFIEGENNTVKWIQDSLEKDVLNHTIILFTHANWIKLLLDEPLNEYIKKSTDLQSLIDSCGGRYHSLNNMAIQNHLQVTELLEMIDELRLRNGGGQYPKQNIFKRQDAGGCQIQ</sequence>
<keyword evidence="12" id="KW-0342">GTP-binding</keyword>
<proteinExistence type="inferred from homology"/>
<protein>
    <recommendedName>
        <fullName evidence="14">GTPase IMAP family member 8</fullName>
    </recommendedName>
    <alternativeName>
        <fullName evidence="15">Immune-associated nucleotide-binding protein 9</fullName>
    </alternativeName>
</protein>
<dbReference type="InterPro" id="IPR027417">
    <property type="entry name" value="P-loop_NTPase"/>
</dbReference>
<dbReference type="Pfam" id="PF04548">
    <property type="entry name" value="AIG1"/>
    <property type="match status" value="2"/>
</dbReference>
<evidence type="ECO:0000256" key="9">
    <source>
        <dbReference type="ARBA" id="ARBA00022824"/>
    </source>
</evidence>
<feature type="domain" description="AIG1-type G" evidence="17">
    <location>
        <begin position="217"/>
        <end position="418"/>
    </location>
</feature>
<evidence type="ECO:0000256" key="11">
    <source>
        <dbReference type="ARBA" id="ARBA00023128"/>
    </source>
</evidence>
<keyword evidence="19" id="KW-1185">Reference proteome</keyword>
<evidence type="ECO:0000313" key="19">
    <source>
        <dbReference type="Proteomes" id="UP001529510"/>
    </source>
</evidence>
<keyword evidence="11" id="KW-0496">Mitochondrion</keyword>
<feature type="domain" description="AIG1-type G" evidence="17">
    <location>
        <begin position="1"/>
        <end position="196"/>
    </location>
</feature>
<comment type="similarity">
    <text evidence="5">Belongs to the TRAFAC class TrmE-Era-EngA-EngB-Septin-like GTPase superfamily. AIG1/Toc34/Toc159-like paraseptin GTPase family. IAN subfamily.</text>
</comment>